<name>B4D4C9_9BACT</name>
<dbReference type="eggNOG" id="COG2149">
    <property type="taxonomic scope" value="Bacteria"/>
</dbReference>
<evidence type="ECO:0000256" key="2">
    <source>
        <dbReference type="ARBA" id="ARBA00022692"/>
    </source>
</evidence>
<feature type="transmembrane region" description="Helical" evidence="5">
    <location>
        <begin position="106"/>
        <end position="128"/>
    </location>
</feature>
<evidence type="ECO:0000256" key="5">
    <source>
        <dbReference type="SAM" id="Phobius"/>
    </source>
</evidence>
<evidence type="ECO:0000256" key="1">
    <source>
        <dbReference type="ARBA" id="ARBA00004127"/>
    </source>
</evidence>
<evidence type="ECO:0000313" key="8">
    <source>
        <dbReference type="Proteomes" id="UP000005824"/>
    </source>
</evidence>
<feature type="transmembrane region" description="Helical" evidence="5">
    <location>
        <begin position="33"/>
        <end position="53"/>
    </location>
</feature>
<keyword evidence="8" id="KW-1185">Reference proteome</keyword>
<comment type="subcellular location">
    <subcellularLocation>
        <location evidence="1">Endomembrane system</location>
        <topology evidence="1">Multi-pass membrane protein</topology>
    </subcellularLocation>
</comment>
<dbReference type="InterPro" id="IPR003807">
    <property type="entry name" value="DUF202"/>
</dbReference>
<dbReference type="GO" id="GO:0012505">
    <property type="term" value="C:endomembrane system"/>
    <property type="evidence" value="ECO:0007669"/>
    <property type="project" value="UniProtKB-SubCell"/>
</dbReference>
<dbReference type="InParanoid" id="B4D4C9"/>
<keyword evidence="2 5" id="KW-0812">Transmembrane</keyword>
<keyword evidence="3 5" id="KW-1133">Transmembrane helix</keyword>
<protein>
    <recommendedName>
        <fullName evidence="6">DUF202 domain-containing protein</fullName>
    </recommendedName>
</protein>
<gene>
    <name evidence="7" type="ORF">CfE428DRAFT_3767</name>
</gene>
<dbReference type="EMBL" id="ABVL01000011">
    <property type="protein sequence ID" value="EDY18730.1"/>
    <property type="molecule type" value="Genomic_DNA"/>
</dbReference>
<sequence length="130" mass="14209">MSENATSSSSADPRVRLAYERTYLAFERTQMGWVRTALSFISFGFAIAKFFEWVREQHPANGPLLTPRAIGLLMIVCGLAALLLSELQHRRALKVIRKECPGLPPSLAGATAAFIAVLGILALLGVLLRQ</sequence>
<evidence type="ECO:0000256" key="3">
    <source>
        <dbReference type="ARBA" id="ARBA00022989"/>
    </source>
</evidence>
<proteinExistence type="predicted"/>
<dbReference type="Proteomes" id="UP000005824">
    <property type="component" value="Unassembled WGS sequence"/>
</dbReference>
<keyword evidence="4 5" id="KW-0472">Membrane</keyword>
<evidence type="ECO:0000313" key="7">
    <source>
        <dbReference type="EMBL" id="EDY18730.1"/>
    </source>
</evidence>
<dbReference type="STRING" id="497964.CfE428DRAFT_3767"/>
<feature type="transmembrane region" description="Helical" evidence="5">
    <location>
        <begin position="65"/>
        <end position="85"/>
    </location>
</feature>
<evidence type="ECO:0000259" key="6">
    <source>
        <dbReference type="Pfam" id="PF02656"/>
    </source>
</evidence>
<organism evidence="7 8">
    <name type="scientific">Chthoniobacter flavus Ellin428</name>
    <dbReference type="NCBI Taxonomy" id="497964"/>
    <lineage>
        <taxon>Bacteria</taxon>
        <taxon>Pseudomonadati</taxon>
        <taxon>Verrucomicrobiota</taxon>
        <taxon>Spartobacteria</taxon>
        <taxon>Chthoniobacterales</taxon>
        <taxon>Chthoniobacteraceae</taxon>
        <taxon>Chthoniobacter</taxon>
    </lineage>
</organism>
<dbReference type="Pfam" id="PF02656">
    <property type="entry name" value="DUF202"/>
    <property type="match status" value="1"/>
</dbReference>
<dbReference type="AlphaFoldDB" id="B4D4C9"/>
<evidence type="ECO:0000256" key="4">
    <source>
        <dbReference type="ARBA" id="ARBA00023136"/>
    </source>
</evidence>
<reference evidence="7 8" key="1">
    <citation type="journal article" date="2011" name="J. Bacteriol.">
        <title>Genome sequence of Chthoniobacter flavus Ellin428, an aerobic heterotrophic soil bacterium.</title>
        <authorList>
            <person name="Kant R."/>
            <person name="van Passel M.W."/>
            <person name="Palva A."/>
            <person name="Lucas S."/>
            <person name="Lapidus A."/>
            <person name="Glavina Del Rio T."/>
            <person name="Dalin E."/>
            <person name="Tice H."/>
            <person name="Bruce D."/>
            <person name="Goodwin L."/>
            <person name="Pitluck S."/>
            <person name="Larimer F.W."/>
            <person name="Land M.L."/>
            <person name="Hauser L."/>
            <person name="Sangwan P."/>
            <person name="de Vos W.M."/>
            <person name="Janssen P.H."/>
            <person name="Smidt H."/>
        </authorList>
    </citation>
    <scope>NUCLEOTIDE SEQUENCE [LARGE SCALE GENOMIC DNA]</scope>
    <source>
        <strain evidence="7 8">Ellin428</strain>
    </source>
</reference>
<feature type="domain" description="DUF202" evidence="6">
    <location>
        <begin position="21"/>
        <end position="93"/>
    </location>
</feature>
<accession>B4D4C9</accession>
<dbReference type="RefSeq" id="WP_006981092.1">
    <property type="nucleotide sequence ID" value="NZ_ABVL01000011.1"/>
</dbReference>
<comment type="caution">
    <text evidence="7">The sequence shown here is derived from an EMBL/GenBank/DDBJ whole genome shotgun (WGS) entry which is preliminary data.</text>
</comment>